<dbReference type="PROSITE" id="PS50178">
    <property type="entry name" value="ZF_FYVE"/>
    <property type="match status" value="1"/>
</dbReference>
<evidence type="ECO:0000256" key="3">
    <source>
        <dbReference type="ARBA" id="ARBA00022771"/>
    </source>
</evidence>
<keyword evidence="2" id="KW-0479">Metal-binding</keyword>
<dbReference type="InterPro" id="IPR017455">
    <property type="entry name" value="Znf_FYVE-rel"/>
</dbReference>
<dbReference type="PANTHER" id="PTHR15629:SF2">
    <property type="entry name" value="SH3 DOMAIN-CONTAINING YSC84-LIKE PROTEIN 1"/>
    <property type="match status" value="1"/>
</dbReference>
<dbReference type="CDD" id="cd11526">
    <property type="entry name" value="SYLF_FYVE"/>
    <property type="match status" value="1"/>
</dbReference>
<evidence type="ECO:0000256" key="2">
    <source>
        <dbReference type="ARBA" id="ARBA00022723"/>
    </source>
</evidence>
<feature type="compositionally biased region" description="Polar residues" evidence="6">
    <location>
        <begin position="84"/>
        <end position="97"/>
    </location>
</feature>
<evidence type="ECO:0000256" key="5">
    <source>
        <dbReference type="PROSITE-ProRule" id="PRU00091"/>
    </source>
</evidence>
<sequence>MPKFCHECGAASNGGKFCSECGTRFTDAAPAGLPPVPPAAAAAAVASSWQTNGVAASNGHANGNGNGSAAPKANEFMQRYGSPQVQRSFSNGGSFKSPNPHMGSPAHQQQPPPPPAAPWMQRQSSGSAPGVPVAVPVGAAGAGSPTVYKSPFPGTPPPPAVPAPVEFVPPAASGIEAQECYERCVHTIRAARGGNNEEGVKAFKQNCRLYGLKQMDVKSFYDSLVRELGQDGTLDFVPELARLVPDDDRRRELIEFNTSKRPVPLASAPGAATPSPRYGGYTGYASRESRSSSSSSLGDRQSFSGNGQKGVLKNRYGDHPNCDICNIRFDVTKRRHQCRHCGLYVCSSCSPLRLLIPPGREIENAKGYDPAIPQRVCIQCAPQLHSVQDELVAQFAKANEDNIHEARGRLHVPYSNSLFKECQNAADIIGNFFRDDWGAAADRSIPVSFLQKAHGLAIMTIVKAGFLVTGQLGTGLVVAKLPDGSWSAPAAIGTIGLGGGFEIGGEIVEVMIILGSEGAVKVFHKPQVNLGAGLDIAVGPYGRSAVAAAAASASGLNANYSYSHSKGLYAGISLQGTIIAARSDLNRKFYGRDLQPSEILSGHIEAPNAARPLYEAIAHAMQGIEMHKETIARRASIIGPCRLCNCPMFVAHTHQIWNKNCKTCKHILESQLGKYVDGLSGDSLQVGLWSGELALHDLSLKPHALAELRLPVTVVKGSIRRIHVIVPWNQLGSASVQITIEGVYALVTPNTTLPSTEEMHQFKRNQIERLELLRQHDRLAATRNRDGEDEGTFLSRLTERIVDNLQITLRDLHIRYEDNVSNAENPFACGVMVQSFTFQTTDAEGNETFVDRSTRRERFLHKAIKVAYAVLLALKEIPVLQVLLRLQLFQE</sequence>
<proteinExistence type="predicted"/>
<keyword evidence="1" id="KW-0813">Transport</keyword>
<dbReference type="Pfam" id="PF01363">
    <property type="entry name" value="FYVE"/>
    <property type="match status" value="1"/>
</dbReference>
<feature type="region of interest" description="Disordered" evidence="6">
    <location>
        <begin position="264"/>
        <end position="312"/>
    </location>
</feature>
<dbReference type="SUPFAM" id="SSF57903">
    <property type="entry name" value="FYVE/PHD zinc finger"/>
    <property type="match status" value="1"/>
</dbReference>
<dbReference type="Pfam" id="PF23202">
    <property type="entry name" value="PAH_ZNF598"/>
    <property type="match status" value="1"/>
</dbReference>
<keyword evidence="3 5" id="KW-0863">Zinc-finger</keyword>
<dbReference type="Proteomes" id="UP001209570">
    <property type="component" value="Unassembled WGS sequence"/>
</dbReference>
<dbReference type="Gene3D" id="3.30.40.10">
    <property type="entry name" value="Zinc/RING finger domain, C3HC4 (zinc finger)"/>
    <property type="match status" value="1"/>
</dbReference>
<evidence type="ECO:0000259" key="7">
    <source>
        <dbReference type="PROSITE" id="PS50178"/>
    </source>
</evidence>
<comment type="caution">
    <text evidence="8">The sequence shown here is derived from an EMBL/GenBank/DDBJ whole genome shotgun (WGS) entry which is preliminary data.</text>
</comment>
<feature type="compositionally biased region" description="Low complexity" evidence="6">
    <location>
        <begin position="124"/>
        <end position="133"/>
    </location>
</feature>
<reference evidence="8" key="1">
    <citation type="submission" date="2021-12" db="EMBL/GenBank/DDBJ databases">
        <title>Prjna785345.</title>
        <authorList>
            <person name="Rujirawat T."/>
            <person name="Krajaejun T."/>
        </authorList>
    </citation>
    <scope>NUCLEOTIDE SEQUENCE</scope>
    <source>
        <strain evidence="8">Pi057C3</strain>
    </source>
</reference>
<dbReference type="PANTHER" id="PTHR15629">
    <property type="entry name" value="SH3YL1 PROTEIN"/>
    <property type="match status" value="1"/>
</dbReference>
<dbReference type="Pfam" id="PF12624">
    <property type="entry name" value="VPS13_N"/>
    <property type="match status" value="1"/>
</dbReference>
<dbReference type="InterPro" id="IPR007461">
    <property type="entry name" value="Ysc84_actin-binding"/>
</dbReference>
<accession>A0AAD5Q7C1</accession>
<dbReference type="CDD" id="cd00065">
    <property type="entry name" value="FYVE_like_SF"/>
    <property type="match status" value="1"/>
</dbReference>
<evidence type="ECO:0000313" key="8">
    <source>
        <dbReference type="EMBL" id="KAJ0401786.1"/>
    </source>
</evidence>
<evidence type="ECO:0000256" key="6">
    <source>
        <dbReference type="SAM" id="MobiDB-lite"/>
    </source>
</evidence>
<dbReference type="GO" id="GO:0008270">
    <property type="term" value="F:zinc ion binding"/>
    <property type="evidence" value="ECO:0007669"/>
    <property type="project" value="UniProtKB-KW"/>
</dbReference>
<dbReference type="InterPro" id="IPR026854">
    <property type="entry name" value="VPS13_N"/>
</dbReference>
<gene>
    <name evidence="8" type="ORF">P43SY_006040</name>
</gene>
<dbReference type="InterPro" id="IPR057634">
    <property type="entry name" value="PAH_ZNF598/HEL2"/>
</dbReference>
<dbReference type="InterPro" id="IPR013083">
    <property type="entry name" value="Znf_RING/FYVE/PHD"/>
</dbReference>
<keyword evidence="4" id="KW-0862">Zinc</keyword>
<dbReference type="InterPro" id="IPR011011">
    <property type="entry name" value="Znf_FYVE_PHD"/>
</dbReference>
<feature type="domain" description="FYVE-type" evidence="7">
    <location>
        <begin position="316"/>
        <end position="385"/>
    </location>
</feature>
<evidence type="ECO:0000256" key="4">
    <source>
        <dbReference type="ARBA" id="ARBA00022833"/>
    </source>
</evidence>
<feature type="compositionally biased region" description="Low complexity" evidence="6">
    <location>
        <begin position="291"/>
        <end position="304"/>
    </location>
</feature>
<dbReference type="GO" id="GO:0035091">
    <property type="term" value="F:phosphatidylinositol binding"/>
    <property type="evidence" value="ECO:0007669"/>
    <property type="project" value="TreeGrafter"/>
</dbReference>
<evidence type="ECO:0000256" key="1">
    <source>
        <dbReference type="ARBA" id="ARBA00022448"/>
    </source>
</evidence>
<name>A0AAD5Q7C1_PYTIN</name>
<keyword evidence="9" id="KW-1185">Reference proteome</keyword>
<organism evidence="8 9">
    <name type="scientific">Pythium insidiosum</name>
    <name type="common">Pythiosis disease agent</name>
    <dbReference type="NCBI Taxonomy" id="114742"/>
    <lineage>
        <taxon>Eukaryota</taxon>
        <taxon>Sar</taxon>
        <taxon>Stramenopiles</taxon>
        <taxon>Oomycota</taxon>
        <taxon>Peronosporomycetes</taxon>
        <taxon>Pythiales</taxon>
        <taxon>Pythiaceae</taxon>
        <taxon>Pythium</taxon>
    </lineage>
</organism>
<dbReference type="AlphaFoldDB" id="A0AAD5Q7C1"/>
<evidence type="ECO:0000313" key="9">
    <source>
        <dbReference type="Proteomes" id="UP001209570"/>
    </source>
</evidence>
<dbReference type="InterPro" id="IPR000306">
    <property type="entry name" value="Znf_FYVE"/>
</dbReference>
<dbReference type="InterPro" id="IPR051702">
    <property type="entry name" value="SH3_domain_YSC84-like"/>
</dbReference>
<feature type="region of interest" description="Disordered" evidence="6">
    <location>
        <begin position="84"/>
        <end position="133"/>
    </location>
</feature>
<dbReference type="SMART" id="SM00064">
    <property type="entry name" value="FYVE"/>
    <property type="match status" value="1"/>
</dbReference>
<dbReference type="EMBL" id="JAKCXM010000118">
    <property type="protein sequence ID" value="KAJ0401786.1"/>
    <property type="molecule type" value="Genomic_DNA"/>
</dbReference>
<protein>
    <recommendedName>
        <fullName evidence="7">FYVE-type domain-containing protein</fullName>
    </recommendedName>
</protein>
<dbReference type="Pfam" id="PF04366">
    <property type="entry name" value="Ysc84"/>
    <property type="match status" value="1"/>
</dbReference>